<keyword evidence="3" id="KW-1185">Reference proteome</keyword>
<dbReference type="RefSeq" id="WP_084231378.1">
    <property type="nucleotide sequence ID" value="NZ_FWWR01000013.1"/>
</dbReference>
<dbReference type="InterPro" id="IPR017154">
    <property type="entry name" value="PC4-like"/>
</dbReference>
<evidence type="ECO:0000259" key="1">
    <source>
        <dbReference type="Pfam" id="PF02229"/>
    </source>
</evidence>
<dbReference type="Pfam" id="PF02229">
    <property type="entry name" value="PC4"/>
    <property type="match status" value="1"/>
</dbReference>
<reference evidence="3" key="1">
    <citation type="submission" date="2017-04" db="EMBL/GenBank/DDBJ databases">
        <authorList>
            <person name="Varghese N."/>
            <person name="Submissions S."/>
        </authorList>
    </citation>
    <scope>NUCLEOTIDE SEQUENCE [LARGE SCALE GENOMIC DNA]</scope>
    <source>
        <strain evidence="3">DSM 20463</strain>
    </source>
</reference>
<accession>A0A1W1VEH6</accession>
<dbReference type="OrthoDB" id="7067273at2"/>
<evidence type="ECO:0000313" key="3">
    <source>
        <dbReference type="Proteomes" id="UP000192368"/>
    </source>
</evidence>
<protein>
    <recommendedName>
        <fullName evidence="1">Transcriptional coactivator p15 (PC4) C-terminal domain-containing protein</fullName>
    </recommendedName>
</protein>
<name>A0A1W1VEH6_PEPAS</name>
<dbReference type="STRING" id="573058.SAMN00017477_1848"/>
<dbReference type="AlphaFoldDB" id="A0A1W1VEH6"/>
<dbReference type="GO" id="GO:0003677">
    <property type="term" value="F:DNA binding"/>
    <property type="evidence" value="ECO:0007669"/>
    <property type="project" value="InterPro"/>
</dbReference>
<dbReference type="PIRSF" id="PIRSF037246">
    <property type="entry name" value="UCP037246"/>
    <property type="match status" value="1"/>
</dbReference>
<dbReference type="EMBL" id="FWWR01000013">
    <property type="protein sequence ID" value="SMB91799.1"/>
    <property type="molecule type" value="Genomic_DNA"/>
</dbReference>
<organism evidence="2 3">
    <name type="scientific">Peptoniphilus asaccharolyticus DSM 20463</name>
    <dbReference type="NCBI Taxonomy" id="573058"/>
    <lineage>
        <taxon>Bacteria</taxon>
        <taxon>Bacillati</taxon>
        <taxon>Bacillota</taxon>
        <taxon>Tissierellia</taxon>
        <taxon>Tissierellales</taxon>
        <taxon>Peptoniphilaceae</taxon>
        <taxon>Peptoniphilus</taxon>
    </lineage>
</organism>
<evidence type="ECO:0000313" key="2">
    <source>
        <dbReference type="EMBL" id="SMB91799.1"/>
    </source>
</evidence>
<dbReference type="InterPro" id="IPR003173">
    <property type="entry name" value="PC4_C"/>
</dbReference>
<gene>
    <name evidence="2" type="ORF">SAMN00017477_1848</name>
</gene>
<sequence>MAEFKFEITKHVATLSTKSNGWTKELNMVSWNDRAPKYDIREWDPDHVKMSKGITFDEAEFEELVEAIKSI</sequence>
<dbReference type="Proteomes" id="UP000192368">
    <property type="component" value="Unassembled WGS sequence"/>
</dbReference>
<dbReference type="Gene3D" id="2.30.31.70">
    <property type="match status" value="1"/>
</dbReference>
<dbReference type="GO" id="GO:0006355">
    <property type="term" value="P:regulation of DNA-templated transcription"/>
    <property type="evidence" value="ECO:0007669"/>
    <property type="project" value="InterPro"/>
</dbReference>
<proteinExistence type="predicted"/>
<feature type="domain" description="Transcriptional coactivator p15 (PC4) C-terminal" evidence="1">
    <location>
        <begin position="19"/>
        <end position="67"/>
    </location>
</feature>